<dbReference type="EMBL" id="FNBK01000019">
    <property type="protein sequence ID" value="SDG23749.1"/>
    <property type="molecule type" value="Genomic_DNA"/>
</dbReference>
<dbReference type="InterPro" id="IPR036388">
    <property type="entry name" value="WH-like_DNA-bd_sf"/>
</dbReference>
<dbReference type="SMART" id="SM00382">
    <property type="entry name" value="AAA"/>
    <property type="match status" value="1"/>
</dbReference>
<dbReference type="HAMAP" id="MF_01407">
    <property type="entry name" value="ORC1_type_DNA_replic_protein"/>
    <property type="match status" value="1"/>
</dbReference>
<gene>
    <name evidence="9" type="ORF">SAMN05216218_11918</name>
</gene>
<dbReference type="Pfam" id="PF09079">
    <property type="entry name" value="WHD_Cdc6"/>
    <property type="match status" value="1"/>
</dbReference>
<keyword evidence="4 5" id="KW-0067">ATP-binding</keyword>
<dbReference type="OrthoDB" id="195574at2157"/>
<dbReference type="Gene3D" id="3.40.50.300">
    <property type="entry name" value="P-loop containing nucleotide triphosphate hydrolases"/>
    <property type="match status" value="1"/>
</dbReference>
<evidence type="ECO:0000313" key="9">
    <source>
        <dbReference type="EMBL" id="SDG23749.1"/>
    </source>
</evidence>
<feature type="domain" description="Cdc6 C-terminal" evidence="8">
    <location>
        <begin position="319"/>
        <end position="403"/>
    </location>
</feature>
<dbReference type="Pfam" id="PF13191">
    <property type="entry name" value="AAA_16"/>
    <property type="match status" value="1"/>
</dbReference>
<dbReference type="Gene3D" id="1.10.10.10">
    <property type="entry name" value="Winged helix-like DNA-binding domain superfamily/Winged helix DNA-binding domain"/>
    <property type="match status" value="1"/>
</dbReference>
<evidence type="ECO:0000259" key="8">
    <source>
        <dbReference type="SMART" id="SM01074"/>
    </source>
</evidence>
<dbReference type="NCBIfam" id="TIGR02928">
    <property type="entry name" value="orc1/cdc6 family replication initiation protein"/>
    <property type="match status" value="1"/>
</dbReference>
<keyword evidence="10" id="KW-1185">Reference proteome</keyword>
<dbReference type="CDD" id="cd08768">
    <property type="entry name" value="Cdc6_C"/>
    <property type="match status" value="1"/>
</dbReference>
<accession>A0A1G7SMT8</accession>
<evidence type="ECO:0000256" key="2">
    <source>
        <dbReference type="ARBA" id="ARBA00022705"/>
    </source>
</evidence>
<dbReference type="Proteomes" id="UP000199076">
    <property type="component" value="Unassembled WGS sequence"/>
</dbReference>
<protein>
    <recommendedName>
        <fullName evidence="5">ORC1-type DNA replication protein</fullName>
    </recommendedName>
</protein>
<dbReference type="PANTHER" id="PTHR10763">
    <property type="entry name" value="CELL DIVISION CONTROL PROTEIN 6-RELATED"/>
    <property type="match status" value="1"/>
</dbReference>
<dbReference type="InterPro" id="IPR015163">
    <property type="entry name" value="Cdc6_C"/>
</dbReference>
<proteinExistence type="inferred from homology"/>
<dbReference type="PANTHER" id="PTHR10763:SF22">
    <property type="entry name" value="ORC1-TYPE DNA REPLICATION PROTEIN"/>
    <property type="match status" value="1"/>
</dbReference>
<keyword evidence="3 5" id="KW-0547">Nucleotide-binding</keyword>
<dbReference type="InterPro" id="IPR055237">
    <property type="entry name" value="Cdc6_lid"/>
</dbReference>
<dbReference type="InterPro" id="IPR014277">
    <property type="entry name" value="Orc1/Cdc6_arc"/>
</dbReference>
<dbReference type="GO" id="GO:0006260">
    <property type="term" value="P:DNA replication"/>
    <property type="evidence" value="ECO:0007669"/>
    <property type="project" value="UniProtKB-UniRule"/>
</dbReference>
<evidence type="ECO:0000256" key="4">
    <source>
        <dbReference type="ARBA" id="ARBA00022840"/>
    </source>
</evidence>
<evidence type="ECO:0000313" key="10">
    <source>
        <dbReference type="Proteomes" id="UP000199076"/>
    </source>
</evidence>
<comment type="similarity">
    <text evidence="1 5">Belongs to the CDC6/cdc18 family.</text>
</comment>
<evidence type="ECO:0000256" key="1">
    <source>
        <dbReference type="ARBA" id="ARBA00006184"/>
    </source>
</evidence>
<dbReference type="SMART" id="SM01074">
    <property type="entry name" value="Cdc6_C"/>
    <property type="match status" value="1"/>
</dbReference>
<dbReference type="InterPro" id="IPR036390">
    <property type="entry name" value="WH_DNA-bd_sf"/>
</dbReference>
<evidence type="ECO:0000256" key="5">
    <source>
        <dbReference type="HAMAP-Rule" id="MF_01407"/>
    </source>
</evidence>
<feature type="binding site" evidence="5">
    <location>
        <position position="237"/>
    </location>
    <ligand>
        <name>ATP</name>
        <dbReference type="ChEBI" id="CHEBI:30616"/>
    </ligand>
</feature>
<dbReference type="InterPro" id="IPR027417">
    <property type="entry name" value="P-loop_NTPase"/>
</dbReference>
<evidence type="ECO:0000256" key="6">
    <source>
        <dbReference type="SAM" id="MobiDB-lite"/>
    </source>
</evidence>
<feature type="binding site" evidence="5">
    <location>
        <begin position="78"/>
        <end position="82"/>
    </location>
    <ligand>
        <name>ATP</name>
        <dbReference type="ChEBI" id="CHEBI:30616"/>
    </ligand>
</feature>
<dbReference type="SUPFAM" id="SSF52540">
    <property type="entry name" value="P-loop containing nucleoside triphosphate hydrolases"/>
    <property type="match status" value="1"/>
</dbReference>
<feature type="domain" description="AAA+ ATPase" evidence="7">
    <location>
        <begin position="66"/>
        <end position="226"/>
    </location>
</feature>
<evidence type="ECO:0000259" key="7">
    <source>
        <dbReference type="SMART" id="SM00382"/>
    </source>
</evidence>
<organism evidence="9 10">
    <name type="scientific">Halorientalis regularis</name>
    <dbReference type="NCBI Taxonomy" id="660518"/>
    <lineage>
        <taxon>Archaea</taxon>
        <taxon>Methanobacteriati</taxon>
        <taxon>Methanobacteriota</taxon>
        <taxon>Stenosarchaea group</taxon>
        <taxon>Halobacteria</taxon>
        <taxon>Halobacteriales</taxon>
        <taxon>Haloarculaceae</taxon>
        <taxon>Halorientalis</taxon>
    </lineage>
</organism>
<dbReference type="RefSeq" id="WP_092695042.1">
    <property type="nucleotide sequence ID" value="NZ_FNBK01000019.1"/>
</dbReference>
<feature type="region of interest" description="Disordered" evidence="6">
    <location>
        <begin position="1"/>
        <end position="21"/>
    </location>
</feature>
<sequence length="405" mass="45819">MENRSQDGEEEDPLFADTLNKGGGGVFQNRKLVDIDYIPNEDRIVGRSDQIQQVAEEIAPLLTGTPANSILIFGKTGTGKSLVAKHVMERLQSEGRRQETDIGIAYVNCSQTTTTSRVVRNIGQNLCTEEAATNFPERGISVDEYYERLWRLVDDQFDGVVITLDEVDMLKDDNPLMILSRAGESGSVETPISIIGISNKINYRDQMNQRTKSSFGHREFVFDPYDAKQLQEILENRRDAFKEGVLEQGVIPRIAALAAKEHGDARKGVEVLKYLGQYAEQNNKSTIAEDDIDQVREIAEAERLQDLLAGLPQHTRYVVIAIALLTENNPNEDWFRTTQIIDAYRRFCSREGYDALSTDRVRELLDEIAFLEITEKETQHSGKGKGTFNQHRLLWKPDVVEHINT</sequence>
<dbReference type="CDD" id="cd00009">
    <property type="entry name" value="AAA"/>
    <property type="match status" value="1"/>
</dbReference>
<dbReference type="AlphaFoldDB" id="A0A1G7SMT8"/>
<name>A0A1G7SMT8_9EURY</name>
<dbReference type="SUPFAM" id="SSF46785">
    <property type="entry name" value="Winged helix' DNA-binding domain"/>
    <property type="match status" value="1"/>
</dbReference>
<comment type="function">
    <text evidence="5">Involved in regulation of DNA replication.</text>
</comment>
<reference evidence="10" key="1">
    <citation type="submission" date="2016-10" db="EMBL/GenBank/DDBJ databases">
        <authorList>
            <person name="Varghese N."/>
            <person name="Submissions S."/>
        </authorList>
    </citation>
    <scope>NUCLEOTIDE SEQUENCE [LARGE SCALE GENOMIC DNA]</scope>
    <source>
        <strain evidence="10">IBRC-M 10760</strain>
    </source>
</reference>
<dbReference type="InterPro" id="IPR050311">
    <property type="entry name" value="ORC1/CDC6"/>
</dbReference>
<feature type="binding site" evidence="5">
    <location>
        <position position="225"/>
    </location>
    <ligand>
        <name>ATP</name>
        <dbReference type="ChEBI" id="CHEBI:30616"/>
    </ligand>
</feature>
<dbReference type="GO" id="GO:0005524">
    <property type="term" value="F:ATP binding"/>
    <property type="evidence" value="ECO:0007669"/>
    <property type="project" value="UniProtKB-UniRule"/>
</dbReference>
<dbReference type="InterPro" id="IPR041664">
    <property type="entry name" value="AAA_16"/>
</dbReference>
<keyword evidence="2 5" id="KW-0235">DNA replication</keyword>
<dbReference type="FunFam" id="1.10.8.60:FF:000073">
    <property type="entry name" value="ORC1-type DNA replication protein"/>
    <property type="match status" value="1"/>
</dbReference>
<dbReference type="STRING" id="660518.SAMN05216218_11918"/>
<dbReference type="InterPro" id="IPR003593">
    <property type="entry name" value="AAA+_ATPase"/>
</dbReference>
<dbReference type="Gene3D" id="1.10.8.60">
    <property type="match status" value="1"/>
</dbReference>
<dbReference type="Pfam" id="PF22703">
    <property type="entry name" value="Cdc6_lid"/>
    <property type="match status" value="1"/>
</dbReference>
<evidence type="ECO:0000256" key="3">
    <source>
        <dbReference type="ARBA" id="ARBA00022741"/>
    </source>
</evidence>